<evidence type="ECO:0000256" key="5">
    <source>
        <dbReference type="SAM" id="MobiDB-lite"/>
    </source>
</evidence>
<comment type="caution">
    <text evidence="7">The sequence shown here is derived from an EMBL/GenBank/DDBJ whole genome shotgun (WGS) entry which is preliminary data.</text>
</comment>
<feature type="region of interest" description="Disordered" evidence="5">
    <location>
        <begin position="1401"/>
        <end position="1431"/>
    </location>
</feature>
<sequence length="2211" mass="244368">MVLGNGSPPLSFSDAMRAALALSLAQAEIWPACPEKGCLPCPQNADGRPNCTCLEGYTANSQPTPDGERLELGWDTMRGWLSDCVPVRCGSAELPAAASAVQPEDLWPKVFGETAEFLCDEGYEVETSSDSWESDLPGEAETGGNASTTAPSSAPPSSRLLLQRCGARGKFVNLTGVACEPVCGDALLVAADHLPIYDEREQCDDGNRNSGDGCDRNCRVESGFICIGGSPLGPDSCSPAVASAESAILLSVTGARPPSTQEVAFATILALSEVCLQVIFLLGGMASSDAIASTAQRSEPLVEHDNAEVIEDDFYKKEIKTMCSVGWPMLISFFCRFGMASEDSAFVGHITSGTAKLLNTGTSLLGNGVVWNMGAALLGYGFLAVKGTNEGAVGYGPVDYLAAAGLSDMVTNILIIPPLAFNQSLNALVSQAMGSGNKKMAGTWLQLSLIWLTLGYGLTLASFFFVSPMLKLLGFSEDVCELAGMYAKYNIFWPIPNGWYQSMRFYFQAQGITKPAMYNNIIFLALNALLNWIFVFGGPFRAYGWYGFGFIGAALSLSCSRTLQPVAYGLYMFWWRKAHLDTWPSWSQKTYLTKEHVKSFMAMSLPQMGTLIFQAFVGQATTLMIAKLGEEAVAASSAAAAATMVFTGGLSPTLSNVGGMRVGYYLGKGQGKHAKSVGMLALLLGAMMTAVIAAIYLLCGKYILHVVSKDEKVDVPATTILPAIMMNLIASIIVSVGTQGILTSQGRTKAVTFLSMGFELPFSVGSTALMVFYFDASLDLVYWAQAAVSWVEAAVILIVIRRSDWAALAHQARSRQGVEQPDEDVETGRGRNSAFGEMPDDLGASGISLQQTHAEKALNCPRRDLEILQVVTGEQFTTTPMSTTTTENSTVTYHAFRRAMQARVRSRRTLQRANVIAKLLALFAMTRFWNDEVYGQFYNRSITERGLVNKTPPLLSDSWKPTRQQLEHFQGTFAAWSQGKGALSQADFRPFLLEISVELTPAQARGLWLECAQPGPVNSLDRLLECKVARPPPHSHGDGSTHDWVLGSSLYTLIAMADLEVFGTHLKTCYCGGRLAAAHTVEAVAYTLQGVQKVQVQTMRCTSYACRKSFGPNFVWEDSAKYNTVNSDTMGRILFINNKCGFATDYLHYHSLLEFRAFVATRAVKDVYQEVFGLSHSDKSSQFRVNHATGVMYWIAVHELEALGKGKERDIIIGNEISEATLRAYEHHLQRTCFLHPRPSTVHEIVADGHAKVHVKCDNVLRHSGKPKADKRIKPYGHGWFMLVHPKNLRILWARAMEAPEGNDILETALRETLPKYPKADGVVVDRACSFLPCACRIKAFNQVKYWSVDLFHAHGATELAYDEALLAYCKVMESPVHPLAFDVMITSKEAVARLINQLHLQPRPDDDPKAPAKTAAPPDPRPAQDADPKVPAKAAALRIQGWLRFCKVGAHVNVPCSIILNNVQRSLKLNVGLLGQDANKKLLKILAKAKRLPQTPDGMKRLAIENKKTDDIEKLAIEDTKHDTMDATDNEIDHRDPPRNGITNLWLCHRCDNVKSTTTLFDVHFKVCEFGGLARIGELVQQGPWAIKKAVQYLLQQGIDFINSQAPEGDALNEQTFWILTNIRDGSNTPIAGWPEAKVRDMCRNKSRGMAGARPNYDYPFPLHTYSMKSFMSDFLLPLQYPLLVLHGVMMIGWPGVGKTPALIVMMLAIGRFHISQLGLHEKPSWRRAKSLDNFRHRVPQIHDGVFLDDPSREKIDMADLMFFMTAEEDVHLDVLAPHDKYLVSQYKTGNIRIKGPKDCVEHCGREVQRAHRPKEPAPNRVRILPSSPSSDDNELPATVPFSVQLATPDMPYKRLLNSGAFVYPSPARRLSRKTSAIQPINQEEVTDALTSSAAPSSGLAPVAHALRTNEVPDDNIAPEPATAEAGDEMDLDDEFREDEEGTKAPRVDRLKWKGSVQHLCSLTEKDAIEAIERMDHNLCLLRKRYVENVQKGMAFGGKKNAWQDVEVDESVFDKKLILLEEAESPTKTMMWEQWVGMVQRGKPESLVLIRLSPQPTKPRSPGPGPIKKCDWKPIADKWLKYKQVLLHTDSARAYKSKTPGVLHASVVHKKRRVWVGGRWVWEPPTYVKIKKVILPNQKRVTVKVGTQVVDRTWRFIRSRLTLNQNSKVGSTAIVSKVRSAQFEYWNRGRDMWERTGELLTWHMSQIMTK</sequence>
<keyword evidence="2" id="KW-0732">Signal</keyword>
<feature type="transmembrane region" description="Helical" evidence="6">
    <location>
        <begin position="750"/>
        <end position="774"/>
    </location>
</feature>
<comment type="similarity">
    <text evidence="1">Belongs to the multi antimicrobial extrusion (MATE) (TC 2.A.66.1) family.</text>
</comment>
<evidence type="ECO:0000313" key="7">
    <source>
        <dbReference type="EMBL" id="OLQ14893.1"/>
    </source>
</evidence>
<dbReference type="GO" id="GO:0042910">
    <property type="term" value="F:xenobiotic transmembrane transporter activity"/>
    <property type="evidence" value="ECO:0007669"/>
    <property type="project" value="InterPro"/>
</dbReference>
<feature type="transmembrane region" description="Helical" evidence="6">
    <location>
        <begin position="718"/>
        <end position="738"/>
    </location>
</feature>
<feature type="region of interest" description="Disordered" evidence="5">
    <location>
        <begin position="125"/>
        <end position="157"/>
    </location>
</feature>
<evidence type="ECO:0000256" key="2">
    <source>
        <dbReference type="ARBA" id="ARBA00022729"/>
    </source>
</evidence>
<dbReference type="EMBL" id="LSRX01000009">
    <property type="protein sequence ID" value="OLQ14893.1"/>
    <property type="molecule type" value="Genomic_DNA"/>
</dbReference>
<feature type="compositionally biased region" description="Low complexity" evidence="5">
    <location>
        <begin position="146"/>
        <end position="157"/>
    </location>
</feature>
<dbReference type="InterPro" id="IPR011936">
    <property type="entry name" value="Myxo_disulph_rpt"/>
</dbReference>
<feature type="region of interest" description="Disordered" evidence="5">
    <location>
        <begin position="1809"/>
        <end position="1838"/>
    </location>
</feature>
<dbReference type="GO" id="GO:0016020">
    <property type="term" value="C:membrane"/>
    <property type="evidence" value="ECO:0007669"/>
    <property type="project" value="InterPro"/>
</dbReference>
<keyword evidence="8" id="KW-1185">Reference proteome</keyword>
<keyword evidence="3" id="KW-0677">Repeat</keyword>
<accession>A0A1Q9F5D5</accession>
<dbReference type="Pfam" id="PF01554">
    <property type="entry name" value="MatE"/>
    <property type="match status" value="2"/>
</dbReference>
<keyword evidence="6" id="KW-0812">Transmembrane</keyword>
<dbReference type="Proteomes" id="UP000186817">
    <property type="component" value="Unassembled WGS sequence"/>
</dbReference>
<dbReference type="PANTHER" id="PTHR11206">
    <property type="entry name" value="MULTIDRUG RESISTANCE PROTEIN"/>
    <property type="match status" value="1"/>
</dbReference>
<proteinExistence type="inferred from homology"/>
<evidence type="ECO:0000256" key="4">
    <source>
        <dbReference type="ARBA" id="ARBA00023157"/>
    </source>
</evidence>
<dbReference type="GO" id="GO:0015297">
    <property type="term" value="F:antiporter activity"/>
    <property type="evidence" value="ECO:0007669"/>
    <property type="project" value="InterPro"/>
</dbReference>
<feature type="transmembrane region" description="Helical" evidence="6">
    <location>
        <begin position="608"/>
        <end position="626"/>
    </location>
</feature>
<name>A0A1Q9F5D5_SYMMI</name>
<feature type="transmembrane region" description="Helical" evidence="6">
    <location>
        <begin position="444"/>
        <end position="466"/>
    </location>
</feature>
<keyword evidence="6" id="KW-1133">Transmembrane helix</keyword>
<gene>
    <name evidence="7" type="primary">slc47a1</name>
    <name evidence="7" type="ORF">AK812_SmicGene896</name>
</gene>
<dbReference type="NCBIfam" id="TIGR02232">
    <property type="entry name" value="myxo_disulf_rpt"/>
    <property type="match status" value="1"/>
</dbReference>
<feature type="compositionally biased region" description="Basic and acidic residues" evidence="5">
    <location>
        <begin position="1809"/>
        <end position="1819"/>
    </location>
</feature>
<evidence type="ECO:0000256" key="1">
    <source>
        <dbReference type="ARBA" id="ARBA00010199"/>
    </source>
</evidence>
<keyword evidence="6" id="KW-0472">Membrane</keyword>
<organism evidence="7 8">
    <name type="scientific">Symbiodinium microadriaticum</name>
    <name type="common">Dinoflagellate</name>
    <name type="synonym">Zooxanthella microadriatica</name>
    <dbReference type="NCBI Taxonomy" id="2951"/>
    <lineage>
        <taxon>Eukaryota</taxon>
        <taxon>Sar</taxon>
        <taxon>Alveolata</taxon>
        <taxon>Dinophyceae</taxon>
        <taxon>Suessiales</taxon>
        <taxon>Symbiodiniaceae</taxon>
        <taxon>Symbiodinium</taxon>
    </lineage>
</organism>
<reference evidence="7 8" key="1">
    <citation type="submission" date="2016-02" db="EMBL/GenBank/DDBJ databases">
        <title>Genome analysis of coral dinoflagellate symbionts highlights evolutionary adaptations to a symbiotic lifestyle.</title>
        <authorList>
            <person name="Aranda M."/>
            <person name="Li Y."/>
            <person name="Liew Y.J."/>
            <person name="Baumgarten S."/>
            <person name="Simakov O."/>
            <person name="Wilson M."/>
            <person name="Piel J."/>
            <person name="Ashoor H."/>
            <person name="Bougouffa S."/>
            <person name="Bajic V.B."/>
            <person name="Ryu T."/>
            <person name="Ravasi T."/>
            <person name="Bayer T."/>
            <person name="Micklem G."/>
            <person name="Kim H."/>
            <person name="Bhak J."/>
            <person name="Lajeunesse T.C."/>
            <person name="Voolstra C.R."/>
        </authorList>
    </citation>
    <scope>NUCLEOTIDE SEQUENCE [LARGE SCALE GENOMIC DNA]</scope>
    <source>
        <strain evidence="7 8">CCMP2467</strain>
    </source>
</reference>
<feature type="transmembrane region" description="Helical" evidence="6">
    <location>
        <begin position="543"/>
        <end position="563"/>
    </location>
</feature>
<evidence type="ECO:0000256" key="6">
    <source>
        <dbReference type="SAM" id="Phobius"/>
    </source>
</evidence>
<protein>
    <submittedName>
        <fullName evidence="7">Multidrug and toxin extrusion protein 1</fullName>
    </submittedName>
</protein>
<feature type="transmembrane region" description="Helical" evidence="6">
    <location>
        <begin position="517"/>
        <end position="537"/>
    </location>
</feature>
<feature type="compositionally biased region" description="Acidic residues" evidence="5">
    <location>
        <begin position="1927"/>
        <end position="1942"/>
    </location>
</feature>
<dbReference type="OrthoDB" id="2126698at2759"/>
<feature type="transmembrane region" description="Helical" evidence="6">
    <location>
        <begin position="780"/>
        <end position="800"/>
    </location>
</feature>
<feature type="transmembrane region" description="Helical" evidence="6">
    <location>
        <begin position="632"/>
        <end position="655"/>
    </location>
</feature>
<evidence type="ECO:0000256" key="3">
    <source>
        <dbReference type="ARBA" id="ARBA00022737"/>
    </source>
</evidence>
<evidence type="ECO:0000313" key="8">
    <source>
        <dbReference type="Proteomes" id="UP000186817"/>
    </source>
</evidence>
<keyword evidence="4" id="KW-1015">Disulfide bond</keyword>
<feature type="transmembrane region" description="Helical" evidence="6">
    <location>
        <begin position="676"/>
        <end position="698"/>
    </location>
</feature>
<feature type="region of interest" description="Disordered" evidence="5">
    <location>
        <begin position="1910"/>
        <end position="1945"/>
    </location>
</feature>
<dbReference type="InterPro" id="IPR002528">
    <property type="entry name" value="MATE_fam"/>
</dbReference>